<feature type="compositionally biased region" description="Polar residues" evidence="7">
    <location>
        <begin position="302"/>
        <end position="318"/>
    </location>
</feature>
<sequence length="361" mass="41248">MSKLHSKTETKETGSTIRTRSILMASTSTSFLRPSKVVQEPLQSFLTHSSYEGSWSNKVHTMDGFGCYRYPDGSEYRGCFQRGKFHGYGQLKLAAPYKFNMKGHFVEGKLKNISDMWFEDGLHVEGTFEDGHLNCKNWKYLSESDRRYQGELTYGQQPVGPTSYLTKNPLARSLNTDNYDAEEGMFNSKTGWLTDRKPPFSQTFYVNCDEDKAWIMRHCRKGCDTSTNSMEPEARFCRQIINNNLEDENIRQAELCLFSPANNLDFDRKRYFHKLCEQIDEQSSNSSDEANSSSTESDINVGDSSCDTQSFSDDSLSESVDKSVHDIERMDSRDFNLNVVQSNLTRGPITAVNTQHSTFQL</sequence>
<evidence type="ECO:0000313" key="8">
    <source>
        <dbReference type="Proteomes" id="UP000504634"/>
    </source>
</evidence>
<feature type="compositionally biased region" description="Low complexity" evidence="7">
    <location>
        <begin position="283"/>
        <end position="298"/>
    </location>
</feature>
<comment type="subcellular location">
    <subcellularLocation>
        <location evidence="1">Cell projection</location>
        <location evidence="1">Cilium</location>
        <location evidence="1">Flagellum</location>
    </subcellularLocation>
</comment>
<dbReference type="OrthoDB" id="300500at2759"/>
<evidence type="ECO:0000256" key="7">
    <source>
        <dbReference type="SAM" id="MobiDB-lite"/>
    </source>
</evidence>
<proteinExistence type="predicted"/>
<dbReference type="Gene3D" id="2.20.110.10">
    <property type="entry name" value="Histone H3 K4-specific methyltransferase SET7/9 N-terminal domain"/>
    <property type="match status" value="1"/>
</dbReference>
<dbReference type="InterPro" id="IPR003409">
    <property type="entry name" value="MORN"/>
</dbReference>
<evidence type="ECO:0000313" key="9">
    <source>
        <dbReference type="RefSeq" id="XP_030385437.1"/>
    </source>
</evidence>
<dbReference type="AlphaFoldDB" id="A0A6J2UE85"/>
<dbReference type="GO" id="GO:0031514">
    <property type="term" value="C:motile cilium"/>
    <property type="evidence" value="ECO:0007669"/>
    <property type="project" value="UniProtKB-SubCell"/>
</dbReference>
<dbReference type="SMART" id="SM00698">
    <property type="entry name" value="MORN"/>
    <property type="match status" value="2"/>
</dbReference>
<reference evidence="9" key="1">
    <citation type="submission" date="2025-08" db="UniProtKB">
        <authorList>
            <consortium name="RefSeq"/>
        </authorList>
    </citation>
    <scope>IDENTIFICATION</scope>
    <source>
        <strain evidence="9">11010-0011.00</strain>
        <tissue evidence="9">Whole body</tissue>
    </source>
</reference>
<keyword evidence="3" id="KW-0677">Repeat</keyword>
<keyword evidence="4" id="KW-0282">Flagellum</keyword>
<dbReference type="InterPro" id="IPR042814">
    <property type="entry name" value="Morn5"/>
</dbReference>
<evidence type="ECO:0000256" key="1">
    <source>
        <dbReference type="ARBA" id="ARBA00004230"/>
    </source>
</evidence>
<organism evidence="8 9">
    <name type="scientific">Drosophila lebanonensis</name>
    <name type="common">Fruit fly</name>
    <name type="synonym">Scaptodrosophila lebanonensis</name>
    <dbReference type="NCBI Taxonomy" id="7225"/>
    <lineage>
        <taxon>Eukaryota</taxon>
        <taxon>Metazoa</taxon>
        <taxon>Ecdysozoa</taxon>
        <taxon>Arthropoda</taxon>
        <taxon>Hexapoda</taxon>
        <taxon>Insecta</taxon>
        <taxon>Pterygota</taxon>
        <taxon>Neoptera</taxon>
        <taxon>Endopterygota</taxon>
        <taxon>Diptera</taxon>
        <taxon>Brachycera</taxon>
        <taxon>Muscomorpha</taxon>
        <taxon>Ephydroidea</taxon>
        <taxon>Drosophilidae</taxon>
        <taxon>Scaptodrosophila</taxon>
    </lineage>
</organism>
<keyword evidence="6" id="KW-0966">Cell projection</keyword>
<dbReference type="RefSeq" id="XP_030385437.1">
    <property type="nucleotide sequence ID" value="XM_030529577.1"/>
</dbReference>
<dbReference type="PANTHER" id="PTHR46437:SF1">
    <property type="entry name" value="MORN REPEAT-CONTAINING PROTEIN 5"/>
    <property type="match status" value="1"/>
</dbReference>
<evidence type="ECO:0000256" key="5">
    <source>
        <dbReference type="ARBA" id="ARBA00023069"/>
    </source>
</evidence>
<name>A0A6J2UE85_DROLE</name>
<keyword evidence="8" id="KW-1185">Reference proteome</keyword>
<dbReference type="SUPFAM" id="SSF82185">
    <property type="entry name" value="Histone H3 K4-specific methyltransferase SET7/9 N-terminal domain"/>
    <property type="match status" value="1"/>
</dbReference>
<evidence type="ECO:0000256" key="4">
    <source>
        <dbReference type="ARBA" id="ARBA00022846"/>
    </source>
</evidence>
<dbReference type="PANTHER" id="PTHR46437">
    <property type="entry name" value="MORN REPEAT-CONTAINING PROTEIN 5"/>
    <property type="match status" value="1"/>
</dbReference>
<gene>
    <name evidence="9" type="primary">LOC115632434</name>
</gene>
<dbReference type="Proteomes" id="UP000504634">
    <property type="component" value="Unplaced"/>
</dbReference>
<evidence type="ECO:0000256" key="3">
    <source>
        <dbReference type="ARBA" id="ARBA00022737"/>
    </source>
</evidence>
<keyword evidence="5" id="KW-0969">Cilium</keyword>
<accession>A0A6J2UE85</accession>
<dbReference type="GeneID" id="115632434"/>
<evidence type="ECO:0000256" key="2">
    <source>
        <dbReference type="ARBA" id="ARBA00016322"/>
    </source>
</evidence>
<protein>
    <recommendedName>
        <fullName evidence="2">MORN repeat-containing protein 5</fullName>
    </recommendedName>
</protein>
<feature type="region of interest" description="Disordered" evidence="7">
    <location>
        <begin position="282"/>
        <end position="324"/>
    </location>
</feature>
<evidence type="ECO:0000256" key="6">
    <source>
        <dbReference type="ARBA" id="ARBA00023273"/>
    </source>
</evidence>